<organism evidence="2">
    <name type="scientific">Solanum chacoense</name>
    <name type="common">Chaco potato</name>
    <dbReference type="NCBI Taxonomy" id="4108"/>
    <lineage>
        <taxon>Eukaryota</taxon>
        <taxon>Viridiplantae</taxon>
        <taxon>Streptophyta</taxon>
        <taxon>Embryophyta</taxon>
        <taxon>Tracheophyta</taxon>
        <taxon>Spermatophyta</taxon>
        <taxon>Magnoliopsida</taxon>
        <taxon>eudicotyledons</taxon>
        <taxon>Gunneridae</taxon>
        <taxon>Pentapetalae</taxon>
        <taxon>asterids</taxon>
        <taxon>lamiids</taxon>
        <taxon>Solanales</taxon>
        <taxon>Solanaceae</taxon>
        <taxon>Solanoideae</taxon>
        <taxon>Solaneae</taxon>
        <taxon>Solanum</taxon>
    </lineage>
</organism>
<keyword evidence="1" id="KW-1133">Transmembrane helix</keyword>
<dbReference type="EMBL" id="GEDG01022111">
    <property type="protein sequence ID" value="JAP17773.1"/>
    <property type="molecule type" value="Transcribed_RNA"/>
</dbReference>
<reference evidence="2" key="1">
    <citation type="submission" date="2015-12" db="EMBL/GenBank/DDBJ databases">
        <title>Gene expression during late stages of embryo sac development: a critical building block for successful pollen-pistil interactions.</title>
        <authorList>
            <person name="Liu Y."/>
            <person name="Joly V."/>
            <person name="Sabar M."/>
            <person name="Matton D.P."/>
        </authorList>
    </citation>
    <scope>NUCLEOTIDE SEQUENCE</scope>
</reference>
<evidence type="ECO:0000256" key="1">
    <source>
        <dbReference type="SAM" id="Phobius"/>
    </source>
</evidence>
<name>A0A0V0HC10_SOLCH</name>
<accession>A0A0V0HC10</accession>
<evidence type="ECO:0000313" key="2">
    <source>
        <dbReference type="EMBL" id="JAP17773.1"/>
    </source>
</evidence>
<proteinExistence type="predicted"/>
<protein>
    <submittedName>
        <fullName evidence="2">Putative ovule protein</fullName>
    </submittedName>
</protein>
<keyword evidence="1" id="KW-0812">Transmembrane</keyword>
<dbReference type="AlphaFoldDB" id="A0A0V0HC10"/>
<feature type="transmembrane region" description="Helical" evidence="1">
    <location>
        <begin position="20"/>
        <end position="40"/>
    </location>
</feature>
<keyword evidence="1" id="KW-0472">Membrane</keyword>
<sequence length="60" mass="6708">MSSYSVPNLKQHSVSMPAPISSHYSVIYSLFSVFLTIGEINRSKNAKGRDITTRTLSFQN</sequence>